<dbReference type="InterPro" id="IPR036291">
    <property type="entry name" value="NAD(P)-bd_dom_sf"/>
</dbReference>
<dbReference type="NCBIfam" id="NF005559">
    <property type="entry name" value="PRK07231.1"/>
    <property type="match status" value="1"/>
</dbReference>
<name>A0ABZ0PH77_9PROT</name>
<sequence length="252" mass="25962">MFDLTGRVALVTGGNGGIGLGFARGLAKAGASVMLAGRDAAKSEAALAELRALGAQAEAVSVDVTNTDSIKAMVAATVSTFGRLDILVNNAGTNIRSRPEETSLADWHTVLNTNLTSTMFAAQAAYPHLKAGGVGRIINNGSMLSIFGMPLHAAYSSSKGAVVQLTKTLATAWAKDGITVNCVLPGWIDTALTRGARRDMPALDQNVRTRAPAGRWGTPEDFEGIAAFYASDAAAYITGTSIAVDGGYSIQG</sequence>
<dbReference type="PRINTS" id="PR00080">
    <property type="entry name" value="SDRFAMILY"/>
</dbReference>
<comment type="similarity">
    <text evidence="1">Belongs to the short-chain dehydrogenases/reductases (SDR) family.</text>
</comment>
<accession>A0ABZ0PH77</accession>
<protein>
    <submittedName>
        <fullName evidence="4">Glucose 1-dehydrogenase</fullName>
        <ecNumber evidence="4">1.1.1.47</ecNumber>
    </submittedName>
</protein>
<dbReference type="InterPro" id="IPR002347">
    <property type="entry name" value="SDR_fam"/>
</dbReference>
<evidence type="ECO:0000256" key="1">
    <source>
        <dbReference type="ARBA" id="ARBA00006484"/>
    </source>
</evidence>
<dbReference type="GO" id="GO:0047936">
    <property type="term" value="F:glucose 1-dehydrogenase [NAD(P)+] activity"/>
    <property type="evidence" value="ECO:0007669"/>
    <property type="project" value="UniProtKB-EC"/>
</dbReference>
<keyword evidence="5" id="KW-1185">Reference proteome</keyword>
<dbReference type="PANTHER" id="PTHR42760">
    <property type="entry name" value="SHORT-CHAIN DEHYDROGENASES/REDUCTASES FAMILY MEMBER"/>
    <property type="match status" value="1"/>
</dbReference>
<dbReference type="InterPro" id="IPR020904">
    <property type="entry name" value="Sc_DH/Rdtase_CS"/>
</dbReference>
<proteinExistence type="inferred from homology"/>
<dbReference type="PRINTS" id="PR00081">
    <property type="entry name" value="GDHRDH"/>
</dbReference>
<keyword evidence="2 4" id="KW-0560">Oxidoreductase</keyword>
<feature type="domain" description="Ketoreductase" evidence="3">
    <location>
        <begin position="7"/>
        <end position="190"/>
    </location>
</feature>
<dbReference type="SUPFAM" id="SSF51735">
    <property type="entry name" value="NAD(P)-binding Rossmann-fold domains"/>
    <property type="match status" value="1"/>
</dbReference>
<dbReference type="RefSeq" id="WP_318648964.1">
    <property type="nucleotide sequence ID" value="NZ_CP137852.1"/>
</dbReference>
<dbReference type="EC" id="1.1.1.47" evidence="4"/>
<dbReference type="PROSITE" id="PS00061">
    <property type="entry name" value="ADH_SHORT"/>
    <property type="match status" value="1"/>
</dbReference>
<evidence type="ECO:0000313" key="4">
    <source>
        <dbReference type="EMBL" id="WPB84999.1"/>
    </source>
</evidence>
<dbReference type="Pfam" id="PF13561">
    <property type="entry name" value="adh_short_C2"/>
    <property type="match status" value="1"/>
</dbReference>
<dbReference type="Gene3D" id="3.40.50.720">
    <property type="entry name" value="NAD(P)-binding Rossmann-like Domain"/>
    <property type="match status" value="1"/>
</dbReference>
<reference evidence="4 5" key="1">
    <citation type="submission" date="2023-11" db="EMBL/GenBank/DDBJ databases">
        <title>Arctic aerobic anoxygenic photoheterotroph Sediminicoccus rosea KRV36 adapts its photosynthesis to long days of polar summer.</title>
        <authorList>
            <person name="Tomasch J."/>
            <person name="Kopejtka K."/>
            <person name="Bily T."/>
            <person name="Gardiner A.T."/>
            <person name="Gardian Z."/>
            <person name="Shivaramu S."/>
            <person name="Koblizek M."/>
            <person name="Engelhardt F."/>
            <person name="Kaftan D."/>
        </authorList>
    </citation>
    <scope>NUCLEOTIDE SEQUENCE [LARGE SCALE GENOMIC DNA]</scope>
    <source>
        <strain evidence="4 5">R-30</strain>
    </source>
</reference>
<organism evidence="4 5">
    <name type="scientific">Sediminicoccus rosea</name>
    <dbReference type="NCBI Taxonomy" id="1225128"/>
    <lineage>
        <taxon>Bacteria</taxon>
        <taxon>Pseudomonadati</taxon>
        <taxon>Pseudomonadota</taxon>
        <taxon>Alphaproteobacteria</taxon>
        <taxon>Acetobacterales</taxon>
        <taxon>Roseomonadaceae</taxon>
        <taxon>Sediminicoccus</taxon>
    </lineage>
</organism>
<dbReference type="Proteomes" id="UP001305521">
    <property type="component" value="Chromosome"/>
</dbReference>
<dbReference type="InterPro" id="IPR057326">
    <property type="entry name" value="KR_dom"/>
</dbReference>
<gene>
    <name evidence="4" type="ORF">R9Z33_23265</name>
</gene>
<evidence type="ECO:0000313" key="5">
    <source>
        <dbReference type="Proteomes" id="UP001305521"/>
    </source>
</evidence>
<evidence type="ECO:0000256" key="2">
    <source>
        <dbReference type="ARBA" id="ARBA00023002"/>
    </source>
</evidence>
<dbReference type="EMBL" id="CP137852">
    <property type="protein sequence ID" value="WPB84999.1"/>
    <property type="molecule type" value="Genomic_DNA"/>
</dbReference>
<dbReference type="SMART" id="SM00822">
    <property type="entry name" value="PKS_KR"/>
    <property type="match status" value="1"/>
</dbReference>
<evidence type="ECO:0000259" key="3">
    <source>
        <dbReference type="SMART" id="SM00822"/>
    </source>
</evidence>
<dbReference type="PANTHER" id="PTHR42760:SF133">
    <property type="entry name" value="3-OXOACYL-[ACYL-CARRIER-PROTEIN] REDUCTASE"/>
    <property type="match status" value="1"/>
</dbReference>